<organism evidence="1">
    <name type="scientific">hydrothermal vent metagenome</name>
    <dbReference type="NCBI Taxonomy" id="652676"/>
    <lineage>
        <taxon>unclassified sequences</taxon>
        <taxon>metagenomes</taxon>
        <taxon>ecological metagenomes</taxon>
    </lineage>
</organism>
<evidence type="ECO:0000313" key="1">
    <source>
        <dbReference type="EMBL" id="VAX18785.1"/>
    </source>
</evidence>
<protein>
    <submittedName>
        <fullName evidence="1">Uncharacterized protein</fullName>
    </submittedName>
</protein>
<proteinExistence type="predicted"/>
<accession>A0A3B1CJ16</accession>
<sequence>MKIFNTLATILLVYLSIISTISAQTVDKYEMHQLKAISKLPKFGVYVWDFEGDKWNNKLTVSAIEKFVKKSLKGAGIKTVDFSEARNLKGAPNLEVSIKVDEKANSGIYSYSVILRFIQDAKLLRNNIVNYGAITWERDDVGFATKDDLDLELKVSINSLLDEFIADHKKVN</sequence>
<name>A0A3B1CJ16_9ZZZZ</name>
<dbReference type="AlphaFoldDB" id="A0A3B1CJ16"/>
<dbReference type="EMBL" id="UOGD01000115">
    <property type="protein sequence ID" value="VAX18785.1"/>
    <property type="molecule type" value="Genomic_DNA"/>
</dbReference>
<gene>
    <name evidence="1" type="ORF">MNBD_IGNAVI01-594</name>
</gene>
<reference evidence="1" key="1">
    <citation type="submission" date="2018-06" db="EMBL/GenBank/DDBJ databases">
        <authorList>
            <person name="Zhirakovskaya E."/>
        </authorList>
    </citation>
    <scope>NUCLEOTIDE SEQUENCE</scope>
</reference>